<dbReference type="AlphaFoldDB" id="A0A2W1BIX5"/>
<feature type="compositionally biased region" description="Basic and acidic residues" evidence="1">
    <location>
        <begin position="85"/>
        <end position="104"/>
    </location>
</feature>
<dbReference type="EMBL" id="KZ150014">
    <property type="protein sequence ID" value="PZC75022.1"/>
    <property type="molecule type" value="Genomic_DNA"/>
</dbReference>
<keyword evidence="3" id="KW-1185">Reference proteome</keyword>
<evidence type="ECO:0000313" key="3">
    <source>
        <dbReference type="Proteomes" id="UP000249218"/>
    </source>
</evidence>
<feature type="region of interest" description="Disordered" evidence="1">
    <location>
        <begin position="1"/>
        <end position="106"/>
    </location>
</feature>
<sequence length="121" mass="14320">MKTTRTRSGRPTRRQHGRGAEDQREDDTDEERNINTKTTRTRSRSAREEQKTKEEQVATTTNMIRVKQFIQEPKKTRRHLGGGAEDQHKDDTEEARKIDTDGTRKINLPNLFPWRPFNFLR</sequence>
<organism evidence="2 3">
    <name type="scientific">Helicoverpa armigera</name>
    <name type="common">Cotton bollworm</name>
    <name type="synonym">Heliothis armigera</name>
    <dbReference type="NCBI Taxonomy" id="29058"/>
    <lineage>
        <taxon>Eukaryota</taxon>
        <taxon>Metazoa</taxon>
        <taxon>Ecdysozoa</taxon>
        <taxon>Arthropoda</taxon>
        <taxon>Hexapoda</taxon>
        <taxon>Insecta</taxon>
        <taxon>Pterygota</taxon>
        <taxon>Neoptera</taxon>
        <taxon>Endopterygota</taxon>
        <taxon>Lepidoptera</taxon>
        <taxon>Glossata</taxon>
        <taxon>Ditrysia</taxon>
        <taxon>Noctuoidea</taxon>
        <taxon>Noctuidae</taxon>
        <taxon>Heliothinae</taxon>
        <taxon>Helicoverpa</taxon>
    </lineage>
</organism>
<reference evidence="2 3" key="1">
    <citation type="journal article" date="2017" name="BMC Biol.">
        <title>Genomic innovations, transcriptional plasticity and gene loss underlying the evolution and divergence of two highly polyphagous and invasive Helicoverpa pest species.</title>
        <authorList>
            <person name="Pearce S.L."/>
            <person name="Clarke D.F."/>
            <person name="East P.D."/>
            <person name="Elfekih S."/>
            <person name="Gordon K.H."/>
            <person name="Jermiin L.S."/>
            <person name="McGaughran A."/>
            <person name="Oakeshott J.G."/>
            <person name="Papanikolaou A."/>
            <person name="Perera O.P."/>
            <person name="Rane R.V."/>
            <person name="Richards S."/>
            <person name="Tay W.T."/>
            <person name="Walsh T.K."/>
            <person name="Anderson A."/>
            <person name="Anderson C.J."/>
            <person name="Asgari S."/>
            <person name="Board P.G."/>
            <person name="Bretschneider A."/>
            <person name="Campbell P.M."/>
            <person name="Chertemps T."/>
            <person name="Christeller J.T."/>
            <person name="Coppin C.W."/>
            <person name="Downes S.J."/>
            <person name="Duan G."/>
            <person name="Farnsworth C.A."/>
            <person name="Good R.T."/>
            <person name="Han L.B."/>
            <person name="Han Y.C."/>
            <person name="Hatje K."/>
            <person name="Horne I."/>
            <person name="Huang Y.P."/>
            <person name="Hughes D.S."/>
            <person name="Jacquin-Joly E."/>
            <person name="James W."/>
            <person name="Jhangiani S."/>
            <person name="Kollmar M."/>
            <person name="Kuwar S.S."/>
            <person name="Li S."/>
            <person name="Liu N.Y."/>
            <person name="Maibeche M.T."/>
            <person name="Miller J.R."/>
            <person name="Montagne N."/>
            <person name="Perry T."/>
            <person name="Qu J."/>
            <person name="Song S.V."/>
            <person name="Sutton G.G."/>
            <person name="Vogel H."/>
            <person name="Walenz B.P."/>
            <person name="Xu W."/>
            <person name="Zhang H.J."/>
            <person name="Zou Z."/>
            <person name="Batterham P."/>
            <person name="Edwards O.R."/>
            <person name="Feyereisen R."/>
            <person name="Gibbs R.A."/>
            <person name="Heckel D.G."/>
            <person name="McGrath A."/>
            <person name="Robin C."/>
            <person name="Scherer S.E."/>
            <person name="Worley K.C."/>
            <person name="Wu Y.D."/>
        </authorList>
    </citation>
    <scope>NUCLEOTIDE SEQUENCE [LARGE SCALE GENOMIC DNA]</scope>
    <source>
        <strain evidence="2">Harm_GR_Male_#8</strain>
        <tissue evidence="2">Whole organism</tissue>
    </source>
</reference>
<accession>A0A2W1BIX5</accession>
<proteinExistence type="predicted"/>
<feature type="compositionally biased region" description="Basic and acidic residues" evidence="1">
    <location>
        <begin position="45"/>
        <end position="56"/>
    </location>
</feature>
<gene>
    <name evidence="2" type="primary">HaOG206847</name>
    <name evidence="2" type="ORF">B5X24_HaOG206847</name>
</gene>
<feature type="compositionally biased region" description="Basic residues" evidence="1">
    <location>
        <begin position="1"/>
        <end position="17"/>
    </location>
</feature>
<evidence type="ECO:0000313" key="2">
    <source>
        <dbReference type="EMBL" id="PZC75022.1"/>
    </source>
</evidence>
<protein>
    <submittedName>
        <fullName evidence="2">Uncharacterized protein</fullName>
    </submittedName>
</protein>
<name>A0A2W1BIX5_HELAM</name>
<dbReference type="OrthoDB" id="7493645at2759"/>
<dbReference type="Proteomes" id="UP000249218">
    <property type="component" value="Unassembled WGS sequence"/>
</dbReference>
<evidence type="ECO:0000256" key="1">
    <source>
        <dbReference type="SAM" id="MobiDB-lite"/>
    </source>
</evidence>